<protein>
    <submittedName>
        <fullName evidence="3">Thioesterase</fullName>
    </submittedName>
</protein>
<dbReference type="InterPro" id="IPR001031">
    <property type="entry name" value="Thioesterase"/>
</dbReference>
<evidence type="ECO:0000259" key="2">
    <source>
        <dbReference type="Pfam" id="PF00975"/>
    </source>
</evidence>
<dbReference type="AlphaFoldDB" id="A0A068Z370"/>
<evidence type="ECO:0000256" key="1">
    <source>
        <dbReference type="ARBA" id="ARBA00007169"/>
    </source>
</evidence>
<comment type="similarity">
    <text evidence="1">Belongs to the thioesterase family.</text>
</comment>
<dbReference type="Proteomes" id="UP000042738">
    <property type="component" value="Chromosome"/>
</dbReference>
<dbReference type="SUPFAM" id="SSF53474">
    <property type="entry name" value="alpha/beta-Hydrolases"/>
    <property type="match status" value="1"/>
</dbReference>
<gene>
    <name evidence="3" type="ORF">SYMBAF_01535</name>
</gene>
<organism evidence="3 4">
    <name type="scientific">Serratia symbiotica</name>
    <dbReference type="NCBI Taxonomy" id="138074"/>
    <lineage>
        <taxon>Bacteria</taxon>
        <taxon>Pseudomonadati</taxon>
        <taxon>Pseudomonadota</taxon>
        <taxon>Gammaproteobacteria</taxon>
        <taxon>Enterobacterales</taxon>
        <taxon>Yersiniaceae</taxon>
        <taxon>Serratia</taxon>
    </lineage>
</organism>
<dbReference type="PANTHER" id="PTHR11487:SF0">
    <property type="entry name" value="S-ACYL FATTY ACID SYNTHASE THIOESTERASE, MEDIUM CHAIN"/>
    <property type="match status" value="1"/>
</dbReference>
<dbReference type="EMBL" id="CP050855">
    <property type="protein sequence ID" value="QLH61878.1"/>
    <property type="molecule type" value="Genomic_DNA"/>
</dbReference>
<dbReference type="GO" id="GO:0008610">
    <property type="term" value="P:lipid biosynthetic process"/>
    <property type="evidence" value="ECO:0007669"/>
    <property type="project" value="TreeGrafter"/>
</dbReference>
<reference evidence="3 4" key="1">
    <citation type="journal article" date="2014" name="Genome Announc.">
        <title>Whole-Genome Sequence of Serratia symbiotica Strain CWBI-2.3T, a Free-Living Symbiont of the Black Bean Aphid Aphis fabae.</title>
        <authorList>
            <person name="Foray V."/>
            <person name="Grigorescu A.S."/>
            <person name="Sabri A."/>
            <person name="Haubruge E."/>
            <person name="Lognay G."/>
            <person name="Francis F."/>
            <person name="Fauconnier M.L."/>
            <person name="Hance T."/>
            <person name="Thonart P."/>
        </authorList>
    </citation>
    <scope>NUCLEOTIDE SEQUENCE [LARGE SCALE GENOMIC DNA]</scope>
    <source>
        <strain evidence="3">CWBI-2.3</strain>
    </source>
</reference>
<dbReference type="InterPro" id="IPR029058">
    <property type="entry name" value="AB_hydrolase_fold"/>
</dbReference>
<dbReference type="Pfam" id="PF00975">
    <property type="entry name" value="Thioesterase"/>
    <property type="match status" value="1"/>
</dbReference>
<accession>A0A068Z370</accession>
<dbReference type="Gene3D" id="3.40.50.1820">
    <property type="entry name" value="alpha/beta hydrolase"/>
    <property type="match status" value="1"/>
</dbReference>
<dbReference type="STRING" id="138074.SYMBAF_160070"/>
<sequence>MTSPWIRTLSGCETPKLQLFCLPHAGGNAGLYRGWREHLLPEIELNVICYPGRLERWQQPIPASMPELVREVARAIAPRLGEHWAMFGHSMGAVVAHETVLALQREDLPQPQLLAVSAREAPQFHQLGILHQQDDEALCNELLRLDGTDPALLALPGMRELILPTMRADYALIEQWQLSSTQLLSCPIAAFVGSEDPELDQQQAEGWATWTTASFTLDRFRGGHFYFSEQPQPLISRLQARLKAVQALS</sequence>
<dbReference type="InterPro" id="IPR012223">
    <property type="entry name" value="TEII"/>
</dbReference>
<name>A0A068Z370_9GAMM</name>
<proteinExistence type="inferred from homology"/>
<evidence type="ECO:0000313" key="3">
    <source>
        <dbReference type="EMBL" id="QLH61878.1"/>
    </source>
</evidence>
<dbReference type="RefSeq" id="WP_082026869.1">
    <property type="nucleotide sequence ID" value="NZ_CP050855.1"/>
</dbReference>
<evidence type="ECO:0000313" key="4">
    <source>
        <dbReference type="Proteomes" id="UP000042738"/>
    </source>
</evidence>
<feature type="domain" description="Thioesterase" evidence="2">
    <location>
        <begin position="18"/>
        <end position="241"/>
    </location>
</feature>
<dbReference type="GeneID" id="93735207"/>
<dbReference type="PANTHER" id="PTHR11487">
    <property type="entry name" value="THIOESTERASE"/>
    <property type="match status" value="1"/>
</dbReference>